<feature type="region of interest" description="Disordered" evidence="1">
    <location>
        <begin position="208"/>
        <end position="248"/>
    </location>
</feature>
<evidence type="ECO:0000256" key="1">
    <source>
        <dbReference type="SAM" id="MobiDB-lite"/>
    </source>
</evidence>
<evidence type="ECO:0000313" key="4">
    <source>
        <dbReference type="Proteomes" id="UP001499974"/>
    </source>
</evidence>
<name>A0ABP8XMZ3_9ACTN</name>
<feature type="compositionally biased region" description="Basic and acidic residues" evidence="1">
    <location>
        <begin position="236"/>
        <end position="248"/>
    </location>
</feature>
<sequence>MTTTDDHPILAKVRKLLALAEDPAATTHEAETYTAKAAQLIADYGIDQALLAAADPAADLVGDRILDLDAPYAADKADLLSTIATLLRCRAVTRTRHTVAGKERSMHLFGHASDLERTELLYTSLLLQSATGLARTPVPRGEHAAAFRRSWLAGFRMAVGRRLSAAEARAESEAAPRFAAAGRSTGLVLADRSAQVESTMHAAYPRVTTARPRSLSGSGMADGWAAGQRADLGGRPVERTTKARHLER</sequence>
<protein>
    <recommendedName>
        <fullName evidence="2">DUF2786 domain-containing protein</fullName>
    </recommendedName>
</protein>
<dbReference type="Pfam" id="PF10979">
    <property type="entry name" value="DUF2786"/>
    <property type="match status" value="1"/>
</dbReference>
<dbReference type="RefSeq" id="WP_345522321.1">
    <property type="nucleotide sequence ID" value="NZ_BAABKM010000002.1"/>
</dbReference>
<evidence type="ECO:0000313" key="3">
    <source>
        <dbReference type="EMBL" id="GAA4710201.1"/>
    </source>
</evidence>
<proteinExistence type="predicted"/>
<dbReference type="Proteomes" id="UP001499974">
    <property type="component" value="Unassembled WGS sequence"/>
</dbReference>
<dbReference type="EMBL" id="BAABKM010000002">
    <property type="protein sequence ID" value="GAA4710201.1"/>
    <property type="molecule type" value="Genomic_DNA"/>
</dbReference>
<reference evidence="4" key="1">
    <citation type="journal article" date="2019" name="Int. J. Syst. Evol. Microbiol.">
        <title>The Global Catalogue of Microorganisms (GCM) 10K type strain sequencing project: providing services to taxonomists for standard genome sequencing and annotation.</title>
        <authorList>
            <consortium name="The Broad Institute Genomics Platform"/>
            <consortium name="The Broad Institute Genome Sequencing Center for Infectious Disease"/>
            <person name="Wu L."/>
            <person name="Ma J."/>
        </authorList>
    </citation>
    <scope>NUCLEOTIDE SEQUENCE [LARGE SCALE GENOMIC DNA]</scope>
    <source>
        <strain evidence="4">JCM 18531</strain>
    </source>
</reference>
<comment type="caution">
    <text evidence="3">The sequence shown here is derived from an EMBL/GenBank/DDBJ whole genome shotgun (WGS) entry which is preliminary data.</text>
</comment>
<organism evidence="3 4">
    <name type="scientific">Nocardioides conyzicola</name>
    <dbReference type="NCBI Taxonomy" id="1651781"/>
    <lineage>
        <taxon>Bacteria</taxon>
        <taxon>Bacillati</taxon>
        <taxon>Actinomycetota</taxon>
        <taxon>Actinomycetes</taxon>
        <taxon>Propionibacteriales</taxon>
        <taxon>Nocardioidaceae</taxon>
        <taxon>Nocardioides</taxon>
    </lineage>
</organism>
<evidence type="ECO:0000259" key="2">
    <source>
        <dbReference type="Pfam" id="PF10979"/>
    </source>
</evidence>
<keyword evidence="4" id="KW-1185">Reference proteome</keyword>
<gene>
    <name evidence="3" type="ORF">GCM10023349_31420</name>
</gene>
<feature type="domain" description="DUF2786" evidence="2">
    <location>
        <begin position="9"/>
        <end position="48"/>
    </location>
</feature>
<dbReference type="InterPro" id="IPR024498">
    <property type="entry name" value="DUF2786"/>
</dbReference>
<accession>A0ABP8XMZ3</accession>